<protein>
    <recommendedName>
        <fullName evidence="6">Mutator family transposase</fullName>
    </recommendedName>
</protein>
<evidence type="ECO:0000256" key="4">
    <source>
        <dbReference type="ARBA" id="ARBA00023125"/>
    </source>
</evidence>
<proteinExistence type="inferred from homology"/>
<organism evidence="8 9">
    <name type="scientific">Mycolicibacterium agri</name>
    <name type="common">Mycobacterium agri</name>
    <dbReference type="NCBI Taxonomy" id="36811"/>
    <lineage>
        <taxon>Bacteria</taxon>
        <taxon>Bacillati</taxon>
        <taxon>Actinomycetota</taxon>
        <taxon>Actinomycetes</taxon>
        <taxon>Mycobacteriales</taxon>
        <taxon>Mycobacteriaceae</taxon>
        <taxon>Mycolicibacterium</taxon>
    </lineage>
</organism>
<dbReference type="Proteomes" id="UP000465302">
    <property type="component" value="Unassembled WGS sequence"/>
</dbReference>
<evidence type="ECO:0000313" key="7">
    <source>
        <dbReference type="EMBL" id="GFG50664.1"/>
    </source>
</evidence>
<dbReference type="PANTHER" id="PTHR33217:SF7">
    <property type="entry name" value="TRANSPOSASE FOR INSERTION SEQUENCE ELEMENT IS1081"/>
    <property type="match status" value="1"/>
</dbReference>
<dbReference type="EMBL" id="PDCP01000094">
    <property type="protein sequence ID" value="PEG33754.1"/>
    <property type="molecule type" value="Genomic_DNA"/>
</dbReference>
<dbReference type="NCBIfam" id="NF033543">
    <property type="entry name" value="transpos_IS256"/>
    <property type="match status" value="1"/>
</dbReference>
<dbReference type="GO" id="GO:0006313">
    <property type="term" value="P:DNA transposition"/>
    <property type="evidence" value="ECO:0007669"/>
    <property type="project" value="UniProtKB-UniRule"/>
</dbReference>
<comment type="function">
    <text evidence="1 6">Required for the transposition of the insertion element.</text>
</comment>
<reference evidence="8 9" key="1">
    <citation type="submission" date="2017-10" db="EMBL/GenBank/DDBJ databases">
        <title>The new phylogeny of genus Mycobacterium.</title>
        <authorList>
            <person name="Tortoli E."/>
            <person name="Trovato A."/>
            <person name="Cirillo D.M."/>
        </authorList>
    </citation>
    <scope>NUCLEOTIDE SEQUENCE [LARGE SCALE GENOMIC DNA]</scope>
    <source>
        <strain evidence="8 9">CCUG37673</strain>
    </source>
</reference>
<dbReference type="OrthoDB" id="9793302at2"/>
<dbReference type="GO" id="GO:0004803">
    <property type="term" value="F:transposase activity"/>
    <property type="evidence" value="ECO:0007669"/>
    <property type="project" value="UniProtKB-UniRule"/>
</dbReference>
<dbReference type="AlphaFoldDB" id="A0A2A7MPZ9"/>
<dbReference type="PANTHER" id="PTHR33217">
    <property type="entry name" value="TRANSPOSASE FOR INSERTION SEQUENCE ELEMENT IS1081"/>
    <property type="match status" value="1"/>
</dbReference>
<keyword evidence="4 6" id="KW-0238">DNA-binding</keyword>
<evidence type="ECO:0000313" key="9">
    <source>
        <dbReference type="Proteomes" id="UP000220914"/>
    </source>
</evidence>
<keyword evidence="3 6" id="KW-0815">Transposition</keyword>
<dbReference type="GO" id="GO:0003677">
    <property type="term" value="F:DNA binding"/>
    <property type="evidence" value="ECO:0007669"/>
    <property type="project" value="UniProtKB-UniRule"/>
</dbReference>
<dbReference type="InterPro" id="IPR001207">
    <property type="entry name" value="Transposase_mutator"/>
</dbReference>
<accession>A0A2A7MPZ9</accession>
<keyword evidence="9" id="KW-1185">Reference proteome</keyword>
<reference evidence="7 10" key="2">
    <citation type="journal article" date="2019" name="Emerg. Microbes Infect.">
        <title>Comprehensive subspecies identification of 175 nontuberculous mycobacteria species based on 7547 genomic profiles.</title>
        <authorList>
            <person name="Matsumoto Y."/>
            <person name="Kinjo T."/>
            <person name="Motooka D."/>
            <person name="Nabeya D."/>
            <person name="Jung N."/>
            <person name="Uechi K."/>
            <person name="Horii T."/>
            <person name="Iida T."/>
            <person name="Fujita J."/>
            <person name="Nakamura S."/>
        </authorList>
    </citation>
    <scope>NUCLEOTIDE SEQUENCE [LARGE SCALE GENOMIC DNA]</scope>
    <source>
        <strain evidence="7 10">JCM 6377</strain>
    </source>
</reference>
<evidence type="ECO:0000313" key="8">
    <source>
        <dbReference type="EMBL" id="PEG33754.1"/>
    </source>
</evidence>
<dbReference type="Pfam" id="PF00872">
    <property type="entry name" value="Transposase_mut"/>
    <property type="match status" value="1"/>
</dbReference>
<reference evidence="7" key="3">
    <citation type="submission" date="2020-02" db="EMBL/GenBank/DDBJ databases">
        <authorList>
            <person name="Matsumoto Y."/>
            <person name="Motooka D."/>
            <person name="Nakamura S."/>
        </authorList>
    </citation>
    <scope>NUCLEOTIDE SEQUENCE</scope>
    <source>
        <strain evidence="7">JCM 6377</strain>
    </source>
</reference>
<evidence type="ECO:0000256" key="2">
    <source>
        <dbReference type="ARBA" id="ARBA00010961"/>
    </source>
</evidence>
<keyword evidence="6" id="KW-0814">Transposable element</keyword>
<sequence>MKTVPTIRIADTADAVVLPDLPEEIALALTDIAGAAREGLLAMSVAAGMAVMQALFEAEIAEVAGPKGKHDPNRAAVRHGTGRGSVTLGGRRVAVDRPRARTLDGHEVALASYTHFAAEDVLTRVVMERMLAGVATRRHARVAEPVGTGVDKEAKSTSRSAISRRFVKQTETALAQLMARDLTGEDIKVLMLDGEHMAERCVVVALAITADGTKKPVGLWDGSTENKTVVRSLLADLVERGLTVDDGLLVVIDGAKALSAAVREVFGAKAAIQRCTLHKRRNVADHLPDKEQAWVDAKLIKAFAHPDPDTGLANAKSLAAQLDKSYPSAAASLREGLEEMFTVARLGIDGRLAKTLTTSNPIESMISIARTTNRNVTRWRDGQMVLRWTAAGMLNAERSFRRIKGYKQMPQLVDALRRHANPNTGTETVGAAA</sequence>
<comment type="caution">
    <text evidence="8">The sequence shown here is derived from an EMBL/GenBank/DDBJ whole genome shotgun (WGS) entry which is preliminary data.</text>
</comment>
<keyword evidence="5 6" id="KW-0233">DNA recombination</keyword>
<evidence type="ECO:0000256" key="5">
    <source>
        <dbReference type="ARBA" id="ARBA00023172"/>
    </source>
</evidence>
<dbReference type="RefSeq" id="WP_097944052.1">
    <property type="nucleotide sequence ID" value="NZ_BLKS01000001.1"/>
</dbReference>
<evidence type="ECO:0000256" key="6">
    <source>
        <dbReference type="RuleBase" id="RU365089"/>
    </source>
</evidence>
<evidence type="ECO:0000313" key="10">
    <source>
        <dbReference type="Proteomes" id="UP000465302"/>
    </source>
</evidence>
<dbReference type="Proteomes" id="UP000220914">
    <property type="component" value="Unassembled WGS sequence"/>
</dbReference>
<evidence type="ECO:0000256" key="1">
    <source>
        <dbReference type="ARBA" id="ARBA00002190"/>
    </source>
</evidence>
<name>A0A2A7MPZ9_MYCAG</name>
<dbReference type="EMBL" id="BLKS01000001">
    <property type="protein sequence ID" value="GFG50664.1"/>
    <property type="molecule type" value="Genomic_DNA"/>
</dbReference>
<comment type="similarity">
    <text evidence="2 6">Belongs to the transposase mutator family.</text>
</comment>
<evidence type="ECO:0000256" key="3">
    <source>
        <dbReference type="ARBA" id="ARBA00022578"/>
    </source>
</evidence>
<gene>
    <name evidence="8" type="ORF">CQY20_29060</name>
    <name evidence="7" type="ORF">MAGR_21050</name>
</gene>